<sequence length="58" mass="6877">MEHLDQVNGERVTDTFLDEVYKKRVSDEIRQRNREKKLLRELATQDLSSVTQDKISIT</sequence>
<gene>
    <name evidence="1" type="ORF">RhiirC2_738425</name>
</gene>
<reference evidence="1 2" key="1">
    <citation type="submission" date="2016-04" db="EMBL/GenBank/DDBJ databases">
        <title>Genome analyses suggest a sexual origin of heterokaryosis in a supposedly ancient asexual fungus.</title>
        <authorList>
            <person name="Ropars J."/>
            <person name="Sedzielewska K."/>
            <person name="Noel J."/>
            <person name="Charron P."/>
            <person name="Farinelli L."/>
            <person name="Marton T."/>
            <person name="Kruger M."/>
            <person name="Pelin A."/>
            <person name="Brachmann A."/>
            <person name="Corradi N."/>
        </authorList>
    </citation>
    <scope>NUCLEOTIDE SEQUENCE [LARGE SCALE GENOMIC DNA]</scope>
    <source>
        <strain evidence="1 2">C2</strain>
    </source>
</reference>
<accession>A0A2N1NLB3</accession>
<name>A0A2N1NLB3_9GLOM</name>
<proteinExistence type="predicted"/>
<dbReference type="Proteomes" id="UP000233469">
    <property type="component" value="Unassembled WGS sequence"/>
</dbReference>
<dbReference type="AlphaFoldDB" id="A0A2N1NLB3"/>
<dbReference type="VEuPathDB" id="FungiDB:RhiirFUN_021216"/>
<reference evidence="1 2" key="2">
    <citation type="submission" date="2017-10" db="EMBL/GenBank/DDBJ databases">
        <title>Extensive intraspecific genome diversity in a model arbuscular mycorrhizal fungus.</title>
        <authorList>
            <person name="Chen E.C.H."/>
            <person name="Morin E."/>
            <person name="Baudet D."/>
            <person name="Noel J."/>
            <person name="Ndikumana S."/>
            <person name="Charron P."/>
            <person name="St-Onge C."/>
            <person name="Giorgi J."/>
            <person name="Grigoriev I.V."/>
            <person name="Roux C."/>
            <person name="Martin F.M."/>
            <person name="Corradi N."/>
        </authorList>
    </citation>
    <scope>NUCLEOTIDE SEQUENCE [LARGE SCALE GENOMIC DNA]</scope>
    <source>
        <strain evidence="1 2">C2</strain>
    </source>
</reference>
<protein>
    <submittedName>
        <fullName evidence="1">Uncharacterized protein</fullName>
    </submittedName>
</protein>
<evidence type="ECO:0000313" key="2">
    <source>
        <dbReference type="Proteomes" id="UP000233469"/>
    </source>
</evidence>
<comment type="caution">
    <text evidence="1">The sequence shown here is derived from an EMBL/GenBank/DDBJ whole genome shotgun (WGS) entry which is preliminary data.</text>
</comment>
<dbReference type="VEuPathDB" id="FungiDB:RhiirA1_458539"/>
<evidence type="ECO:0000313" key="1">
    <source>
        <dbReference type="EMBL" id="PKK74644.1"/>
    </source>
</evidence>
<organism evidence="1 2">
    <name type="scientific">Rhizophagus irregularis</name>
    <dbReference type="NCBI Taxonomy" id="588596"/>
    <lineage>
        <taxon>Eukaryota</taxon>
        <taxon>Fungi</taxon>
        <taxon>Fungi incertae sedis</taxon>
        <taxon>Mucoromycota</taxon>
        <taxon>Glomeromycotina</taxon>
        <taxon>Glomeromycetes</taxon>
        <taxon>Glomerales</taxon>
        <taxon>Glomeraceae</taxon>
        <taxon>Rhizophagus</taxon>
    </lineage>
</organism>
<dbReference type="EMBL" id="LLXL01000291">
    <property type="protein sequence ID" value="PKK74644.1"/>
    <property type="molecule type" value="Genomic_DNA"/>
</dbReference>